<dbReference type="PRINTS" id="PR00081">
    <property type="entry name" value="GDHRDH"/>
</dbReference>
<dbReference type="CDD" id="cd05233">
    <property type="entry name" value="SDR_c"/>
    <property type="match status" value="1"/>
</dbReference>
<accession>A0ABQ5KT14</accession>
<dbReference type="Gene3D" id="3.40.50.720">
    <property type="entry name" value="NAD(P)-binding Rossmann-like Domain"/>
    <property type="match status" value="1"/>
</dbReference>
<sequence length="519" mass="58309">MGKDLKNCKVLITGGTKGIGKEIALSFSKRWQAHLILVGRKVSELEEAKKECLSQGASSVNFVAVDLLSGSLDGIVDACKDGIDIFVCNAGCFTETPVGSECTEQTLASMERVIKLNLQIPMMLTARITPLIIKGQEARDKAGLDRIGCLLYLNSSAAFECPGIYSAYGTSKAGLLGFAKCVFKEVRTEGIKVCSIHPGCVSTDLLAYIDSFDMEKMIIPKEVADAALFVAEAESYCPLVFRMENQLIRSLHEESKKEWDEVKMLLKEQSDEIKLLKGDIWEMKWDNLVKILEIGESFEKEIERIAKLVAVDLFAKELDQIVHVTSETLSEEEEEEETAQEKKGKVKRQSSRIRESCITFQLKSDAKFCKLIDSSSLCEDKLRWMISQKLPNIRRNILRYKFESLESLFRSVKPILASQRRWNSRLEAFLDLRRSAGDKKREYDRIAALFARFSSISKIISIQIVFAMCFQCLSLFISHKVDESLDQDEIGLEDSETDSVACNDRLKSGENLTLTLTSG</sequence>
<evidence type="ECO:0000313" key="4">
    <source>
        <dbReference type="Proteomes" id="UP001057375"/>
    </source>
</evidence>
<name>A0ABQ5KT14_9EUKA</name>
<dbReference type="InterPro" id="IPR002347">
    <property type="entry name" value="SDR_fam"/>
</dbReference>
<dbReference type="EMBL" id="BQXS01011024">
    <property type="protein sequence ID" value="GKT35597.1"/>
    <property type="molecule type" value="Genomic_DNA"/>
</dbReference>
<dbReference type="PANTHER" id="PTHR44196:SF1">
    <property type="entry name" value="DEHYDROGENASE_REDUCTASE SDR FAMILY MEMBER 7B"/>
    <property type="match status" value="1"/>
</dbReference>
<comment type="caution">
    <text evidence="3">The sequence shown here is derived from an EMBL/GenBank/DDBJ whole genome shotgun (WGS) entry which is preliminary data.</text>
</comment>
<protein>
    <submittedName>
        <fullName evidence="3">Short-chain dehydrogenase/reductase SDR like protein</fullName>
    </submittedName>
</protein>
<keyword evidence="2" id="KW-0560">Oxidoreductase</keyword>
<dbReference type="Proteomes" id="UP001057375">
    <property type="component" value="Unassembled WGS sequence"/>
</dbReference>
<comment type="similarity">
    <text evidence="1">Belongs to the short-chain dehydrogenases/reductases (SDR) family.</text>
</comment>
<evidence type="ECO:0000256" key="1">
    <source>
        <dbReference type="ARBA" id="ARBA00006484"/>
    </source>
</evidence>
<evidence type="ECO:0000256" key="2">
    <source>
        <dbReference type="ARBA" id="ARBA00023002"/>
    </source>
</evidence>
<keyword evidence="4" id="KW-1185">Reference proteome</keyword>
<dbReference type="PANTHER" id="PTHR44196">
    <property type="entry name" value="DEHYDROGENASE/REDUCTASE SDR FAMILY MEMBER 7B"/>
    <property type="match status" value="1"/>
</dbReference>
<dbReference type="SUPFAM" id="SSF51735">
    <property type="entry name" value="NAD(P)-binding Rossmann-fold domains"/>
    <property type="match status" value="1"/>
</dbReference>
<organism evidence="3 4">
    <name type="scientific">Aduncisulcus paluster</name>
    <dbReference type="NCBI Taxonomy" id="2918883"/>
    <lineage>
        <taxon>Eukaryota</taxon>
        <taxon>Metamonada</taxon>
        <taxon>Carpediemonas-like organisms</taxon>
        <taxon>Aduncisulcus</taxon>
    </lineage>
</organism>
<proteinExistence type="inferred from homology"/>
<evidence type="ECO:0000313" key="3">
    <source>
        <dbReference type="EMBL" id="GKT35597.1"/>
    </source>
</evidence>
<dbReference type="Pfam" id="PF00106">
    <property type="entry name" value="adh_short"/>
    <property type="match status" value="1"/>
</dbReference>
<dbReference type="InterPro" id="IPR036291">
    <property type="entry name" value="NAD(P)-bd_dom_sf"/>
</dbReference>
<gene>
    <name evidence="3" type="ORF">ADUPG1_008725</name>
</gene>
<reference evidence="3" key="1">
    <citation type="submission" date="2022-03" db="EMBL/GenBank/DDBJ databases">
        <title>Draft genome sequence of Aduncisulcus paluster, a free-living microaerophilic Fornicata.</title>
        <authorList>
            <person name="Yuyama I."/>
            <person name="Kume K."/>
            <person name="Tamura T."/>
            <person name="Inagaki Y."/>
            <person name="Hashimoto T."/>
        </authorList>
    </citation>
    <scope>NUCLEOTIDE SEQUENCE</scope>
    <source>
        <strain evidence="3">NY0171</strain>
    </source>
</reference>